<keyword evidence="4" id="KW-0418">Kinase</keyword>
<evidence type="ECO:0000256" key="1">
    <source>
        <dbReference type="ARBA" id="ARBA00000085"/>
    </source>
</evidence>
<dbReference type="PANTHER" id="PTHR43065">
    <property type="entry name" value="SENSOR HISTIDINE KINASE"/>
    <property type="match status" value="1"/>
</dbReference>
<dbReference type="PROSITE" id="PS50110">
    <property type="entry name" value="RESPONSE_REGULATORY"/>
    <property type="match status" value="1"/>
</dbReference>
<dbReference type="EMBL" id="JAOSLA010000020">
    <property type="protein sequence ID" value="MCU7239236.1"/>
    <property type="molecule type" value="Genomic_DNA"/>
</dbReference>
<feature type="domain" description="Histidine kinase" evidence="6">
    <location>
        <begin position="313"/>
        <end position="537"/>
    </location>
</feature>
<reference evidence="8" key="3">
    <citation type="journal article" date="2023" name="mSystems">
        <title>Charting the Lipopeptidome of Nonpathogenic Pseudomonas.</title>
        <authorList>
            <person name="Cesa-Luna C."/>
            <person name="Geudens N."/>
            <person name="Girard L."/>
            <person name="De Roo V."/>
            <person name="Maklad H.R."/>
            <person name="Martins J.C."/>
            <person name="Hofte M."/>
            <person name="De Mot R."/>
        </authorList>
    </citation>
    <scope>NUCLEOTIDE SEQUENCE</scope>
    <source>
        <strain evidence="8">COR51</strain>
    </source>
</reference>
<sequence>MPAPSPSSEQLQARIETLETQVARHDLELVCFELLRSCMAEGFCVLELLDGPLGPLSDYRYVLSNDACLRHTGHDKRIGQTVRELIPNEADAWVPRFAEVLRSGQPVRFEQRLNVTDRLLNVTAYRLGPASDRRVAVLFTGVPASEQARQLLQEQTEKRMDRAETNNRLLGELVDHSLANVFAADCSLRLVAINRTARETFERLHGISPKVGDHVHDILAGLPQIMEKLQPIWPRLITGESFVEMVSLGTPDQPRHYEMRYNPLRDAQGQIRGGYLFAYDISARVQEQERLSQAEEALRQSQKMEAIGQLTGGIAHDFNNLLGGILGALELADKRLTQGRQQDSRHLLDIARQNSSRAASLVQRLLAFARQQALTPQPVDVHHLVAGMHELIHSSLDTHIKFVDATRAGQWLVCVDPSQLESTLLNLCINARDAMTSGGTLGISADNCQLDAAQAAALQLETGQYLHIQVEDTGCGMAQEISERAAEPFFTTKPLGQGTGLGLSMAYGFVRQSAGQLSIDSSPGRGTCIHLFLPRAQAGSARQADDVQQAITPARSRQPLILLVEDQATLRLVIREILEEHGLQVQDFEDGRTALCALDEGVRPDLLVVDIGLPGDIDGYQVANACWATDEHLPTLFITGYDGAIDTRRITGSPPMLLLHKPFELKLLTTRVEELLNVKPGNPHARP</sequence>
<protein>
    <recommendedName>
        <fullName evidence="2">histidine kinase</fullName>
        <ecNumber evidence="2">2.7.13.3</ecNumber>
    </recommendedName>
</protein>
<evidence type="ECO:0000256" key="2">
    <source>
        <dbReference type="ARBA" id="ARBA00012438"/>
    </source>
</evidence>
<dbReference type="InterPro" id="IPR001789">
    <property type="entry name" value="Sig_transdc_resp-reg_receiver"/>
</dbReference>
<keyword evidence="3 5" id="KW-0597">Phosphoprotein</keyword>
<evidence type="ECO:0000259" key="6">
    <source>
        <dbReference type="PROSITE" id="PS50109"/>
    </source>
</evidence>
<dbReference type="Gene3D" id="3.40.50.2300">
    <property type="match status" value="1"/>
</dbReference>
<dbReference type="SMART" id="SM00448">
    <property type="entry name" value="REC"/>
    <property type="match status" value="1"/>
</dbReference>
<dbReference type="SMART" id="SM00388">
    <property type="entry name" value="HisKA"/>
    <property type="match status" value="1"/>
</dbReference>
<proteinExistence type="predicted"/>
<reference evidence="8" key="2">
    <citation type="submission" date="2022-09" db="EMBL/GenBank/DDBJ databases">
        <authorList>
            <person name="Cesa-Luna C."/>
            <person name="Girard L."/>
            <person name="Lood C."/>
            <person name="Hofte M."/>
            <person name="De Mot R."/>
        </authorList>
    </citation>
    <scope>NUCLEOTIDE SEQUENCE</scope>
    <source>
        <strain evidence="8">COR51</strain>
    </source>
</reference>
<comment type="catalytic activity">
    <reaction evidence="1">
        <text>ATP + protein L-histidine = ADP + protein N-phospho-L-histidine.</text>
        <dbReference type="EC" id="2.7.13.3"/>
    </reaction>
</comment>
<dbReference type="PRINTS" id="PR00344">
    <property type="entry name" value="BCTRLSENSOR"/>
</dbReference>
<feature type="domain" description="Response regulatory" evidence="7">
    <location>
        <begin position="560"/>
        <end position="676"/>
    </location>
</feature>
<dbReference type="InterPro" id="IPR036890">
    <property type="entry name" value="HATPase_C_sf"/>
</dbReference>
<dbReference type="Gene3D" id="3.30.450.20">
    <property type="entry name" value="PAS domain"/>
    <property type="match status" value="2"/>
</dbReference>
<dbReference type="SMART" id="SM00387">
    <property type="entry name" value="HATPase_c"/>
    <property type="match status" value="1"/>
</dbReference>
<dbReference type="Gene3D" id="1.10.287.130">
    <property type="match status" value="1"/>
</dbReference>
<dbReference type="SUPFAM" id="SSF47384">
    <property type="entry name" value="Homodimeric domain of signal transducing histidine kinase"/>
    <property type="match status" value="1"/>
</dbReference>
<dbReference type="EC" id="2.7.13.3" evidence="2"/>
<dbReference type="SUPFAM" id="SSF52172">
    <property type="entry name" value="CheY-like"/>
    <property type="match status" value="1"/>
</dbReference>
<dbReference type="PANTHER" id="PTHR43065:SF42">
    <property type="entry name" value="TWO-COMPONENT SENSOR PPRA"/>
    <property type="match status" value="1"/>
</dbReference>
<reference evidence="8" key="1">
    <citation type="journal article" date="2022" name="Microbiol. Spectr.">
        <title>An Nuclear Magnetic Resonance Fingerprint Matching Approach for the Identification and Structural Re-Evaluation of Pseudomonas Lipopeptides.</title>
        <authorList>
            <person name="De Roo V."/>
            <person name="Verleysen Y."/>
            <person name="Kovacs B."/>
            <person name="De Vleeschouwer M."/>
            <person name="Muangkaew P."/>
            <person name="Girard L."/>
            <person name="Hofte M."/>
            <person name="De Mot R."/>
            <person name="Madder A."/>
            <person name="Geudens N."/>
            <person name="Martins J.C."/>
        </authorList>
    </citation>
    <scope>NUCLEOTIDE SEQUENCE</scope>
    <source>
        <strain evidence="8">COR51</strain>
    </source>
</reference>
<evidence type="ECO:0000313" key="9">
    <source>
        <dbReference type="Proteomes" id="UP001139994"/>
    </source>
</evidence>
<dbReference type="Pfam" id="PF00072">
    <property type="entry name" value="Response_reg"/>
    <property type="match status" value="1"/>
</dbReference>
<dbReference type="Pfam" id="PF08448">
    <property type="entry name" value="PAS_4"/>
    <property type="match status" value="1"/>
</dbReference>
<dbReference type="Pfam" id="PF02518">
    <property type="entry name" value="HATPase_c"/>
    <property type="match status" value="1"/>
</dbReference>
<evidence type="ECO:0000259" key="7">
    <source>
        <dbReference type="PROSITE" id="PS50110"/>
    </source>
</evidence>
<dbReference type="InterPro" id="IPR036097">
    <property type="entry name" value="HisK_dim/P_sf"/>
</dbReference>
<dbReference type="SUPFAM" id="SSF55874">
    <property type="entry name" value="ATPase domain of HSP90 chaperone/DNA topoisomerase II/histidine kinase"/>
    <property type="match status" value="1"/>
</dbReference>
<evidence type="ECO:0000256" key="5">
    <source>
        <dbReference type="PROSITE-ProRule" id="PRU00169"/>
    </source>
</evidence>
<keyword evidence="4" id="KW-0808">Transferase</keyword>
<dbReference type="RefSeq" id="WP_052896467.1">
    <property type="nucleotide sequence ID" value="NZ_JAOSLA010000020.1"/>
</dbReference>
<dbReference type="InterPro" id="IPR035965">
    <property type="entry name" value="PAS-like_dom_sf"/>
</dbReference>
<organism evidence="8 9">
    <name type="scientific">Pseudomonas peradeniyensis</name>
    <dbReference type="NCBI Taxonomy" id="2745488"/>
    <lineage>
        <taxon>Bacteria</taxon>
        <taxon>Pseudomonadati</taxon>
        <taxon>Pseudomonadota</taxon>
        <taxon>Gammaproteobacteria</taxon>
        <taxon>Pseudomonadales</taxon>
        <taxon>Pseudomonadaceae</taxon>
        <taxon>Pseudomonas</taxon>
    </lineage>
</organism>
<evidence type="ECO:0000256" key="4">
    <source>
        <dbReference type="ARBA" id="ARBA00022777"/>
    </source>
</evidence>
<dbReference type="Pfam" id="PF00512">
    <property type="entry name" value="HisKA"/>
    <property type="match status" value="1"/>
</dbReference>
<dbReference type="InterPro" id="IPR003594">
    <property type="entry name" value="HATPase_dom"/>
</dbReference>
<dbReference type="PROSITE" id="PS50109">
    <property type="entry name" value="HIS_KIN"/>
    <property type="match status" value="1"/>
</dbReference>
<evidence type="ECO:0000256" key="3">
    <source>
        <dbReference type="ARBA" id="ARBA00022553"/>
    </source>
</evidence>
<dbReference type="InterPro" id="IPR004358">
    <property type="entry name" value="Sig_transdc_His_kin-like_C"/>
</dbReference>
<feature type="modified residue" description="4-aspartylphosphate" evidence="5">
    <location>
        <position position="610"/>
    </location>
</feature>
<dbReference type="Proteomes" id="UP001139994">
    <property type="component" value="Unassembled WGS sequence"/>
</dbReference>
<dbReference type="InterPro" id="IPR013656">
    <property type="entry name" value="PAS_4"/>
</dbReference>
<dbReference type="InterPro" id="IPR011006">
    <property type="entry name" value="CheY-like_superfamily"/>
</dbReference>
<dbReference type="Gene3D" id="3.30.565.10">
    <property type="entry name" value="Histidine kinase-like ATPase, C-terminal domain"/>
    <property type="match status" value="1"/>
</dbReference>
<keyword evidence="9" id="KW-1185">Reference proteome</keyword>
<dbReference type="InterPro" id="IPR003661">
    <property type="entry name" value="HisK_dim/P_dom"/>
</dbReference>
<name>A0ABT2VBY8_9PSED</name>
<dbReference type="CDD" id="cd00082">
    <property type="entry name" value="HisKA"/>
    <property type="match status" value="1"/>
</dbReference>
<dbReference type="InterPro" id="IPR005467">
    <property type="entry name" value="His_kinase_dom"/>
</dbReference>
<dbReference type="SUPFAM" id="SSF55785">
    <property type="entry name" value="PYP-like sensor domain (PAS domain)"/>
    <property type="match status" value="2"/>
</dbReference>
<gene>
    <name evidence="8" type="ORF">OC929_14365</name>
</gene>
<comment type="caution">
    <text evidence="8">The sequence shown here is derived from an EMBL/GenBank/DDBJ whole genome shotgun (WGS) entry which is preliminary data.</text>
</comment>
<accession>A0ABT2VBY8</accession>
<evidence type="ECO:0000313" key="8">
    <source>
        <dbReference type="EMBL" id="MCU7239236.1"/>
    </source>
</evidence>